<evidence type="ECO:0008006" key="4">
    <source>
        <dbReference type="Google" id="ProtNLM"/>
    </source>
</evidence>
<dbReference type="EMBL" id="FOIR01000001">
    <property type="protein sequence ID" value="SEW04009.1"/>
    <property type="molecule type" value="Genomic_DNA"/>
</dbReference>
<dbReference type="STRING" id="1267423.SAMN05216290_1399"/>
<dbReference type="Proteomes" id="UP000199437">
    <property type="component" value="Unassembled WGS sequence"/>
</dbReference>
<dbReference type="PROSITE" id="PS51257">
    <property type="entry name" value="PROKAR_LIPOPROTEIN"/>
    <property type="match status" value="1"/>
</dbReference>
<name>A0A1I0NRC4_9BACT</name>
<keyword evidence="3" id="KW-1185">Reference proteome</keyword>
<reference evidence="3" key="1">
    <citation type="submission" date="2016-10" db="EMBL/GenBank/DDBJ databases">
        <authorList>
            <person name="Varghese N."/>
            <person name="Submissions S."/>
        </authorList>
    </citation>
    <scope>NUCLEOTIDE SEQUENCE [LARGE SCALE GENOMIC DNA]</scope>
    <source>
        <strain evidence="3">CGMCC 1.12402</strain>
    </source>
</reference>
<feature type="chain" id="PRO_5011537544" description="Lipoprotein" evidence="1">
    <location>
        <begin position="20"/>
        <end position="127"/>
    </location>
</feature>
<gene>
    <name evidence="2" type="ORF">SAMN05216290_1399</name>
</gene>
<evidence type="ECO:0000313" key="2">
    <source>
        <dbReference type="EMBL" id="SEW04009.1"/>
    </source>
</evidence>
<accession>A0A1I0NRC4</accession>
<dbReference type="RefSeq" id="WP_090257784.1">
    <property type="nucleotide sequence ID" value="NZ_FOIR01000001.1"/>
</dbReference>
<feature type="signal peptide" evidence="1">
    <location>
        <begin position="1"/>
        <end position="19"/>
    </location>
</feature>
<protein>
    <recommendedName>
        <fullName evidence="4">Lipoprotein</fullName>
    </recommendedName>
</protein>
<dbReference type="AlphaFoldDB" id="A0A1I0NRC4"/>
<evidence type="ECO:0000313" key="3">
    <source>
        <dbReference type="Proteomes" id="UP000199437"/>
    </source>
</evidence>
<sequence>MVAKAIKVVLIAVSLAVFVGCKSAQKFPVNENGVIMATQNSIPKSAVRLMGEIIDLKEQSETKKFYLFRVTEVVAKGGTFGTVLPSKGEVVVLAVSDLTKFKNGDRLMVDAVTPLMKEGDLLSISML</sequence>
<evidence type="ECO:0000256" key="1">
    <source>
        <dbReference type="SAM" id="SignalP"/>
    </source>
</evidence>
<organism evidence="2 3">
    <name type="scientific">Roseivirga pacifica</name>
    <dbReference type="NCBI Taxonomy" id="1267423"/>
    <lineage>
        <taxon>Bacteria</taxon>
        <taxon>Pseudomonadati</taxon>
        <taxon>Bacteroidota</taxon>
        <taxon>Cytophagia</taxon>
        <taxon>Cytophagales</taxon>
        <taxon>Roseivirgaceae</taxon>
        <taxon>Roseivirga</taxon>
    </lineage>
</organism>
<keyword evidence="1" id="KW-0732">Signal</keyword>
<dbReference type="GeneID" id="99986125"/>
<proteinExistence type="predicted"/>